<name>F4PID7_CACFS</name>
<dbReference type="Proteomes" id="UP000007797">
    <property type="component" value="Unassembled WGS sequence"/>
</dbReference>
<reference evidence="2" key="1">
    <citation type="journal article" date="2011" name="Genome Res.">
        <title>Phylogeny-wide analysis of social amoeba genomes highlights ancient origins for complex intercellular communication.</title>
        <authorList>
            <person name="Heidel A.J."/>
            <person name="Lawal H.M."/>
            <person name="Felder M."/>
            <person name="Schilde C."/>
            <person name="Helps N.R."/>
            <person name="Tunggal B."/>
            <person name="Rivero F."/>
            <person name="John U."/>
            <person name="Schleicher M."/>
            <person name="Eichinger L."/>
            <person name="Platzer M."/>
            <person name="Noegel A.A."/>
            <person name="Schaap P."/>
            <person name="Gloeckner G."/>
        </authorList>
    </citation>
    <scope>NUCLEOTIDE SEQUENCE [LARGE SCALE GENOMIC DNA]</scope>
    <source>
        <strain evidence="2">SH3</strain>
    </source>
</reference>
<keyword evidence="2" id="KW-1185">Reference proteome</keyword>
<organism evidence="1 2">
    <name type="scientific">Cavenderia fasciculata</name>
    <name type="common">Slime mold</name>
    <name type="synonym">Dictyostelium fasciculatum</name>
    <dbReference type="NCBI Taxonomy" id="261658"/>
    <lineage>
        <taxon>Eukaryota</taxon>
        <taxon>Amoebozoa</taxon>
        <taxon>Evosea</taxon>
        <taxon>Eumycetozoa</taxon>
        <taxon>Dictyostelia</taxon>
        <taxon>Acytosteliales</taxon>
        <taxon>Cavenderiaceae</taxon>
        <taxon>Cavenderia</taxon>
    </lineage>
</organism>
<dbReference type="KEGG" id="dfa:DFA_03615"/>
<evidence type="ECO:0000313" key="2">
    <source>
        <dbReference type="Proteomes" id="UP000007797"/>
    </source>
</evidence>
<dbReference type="AlphaFoldDB" id="F4PID7"/>
<dbReference type="EMBL" id="GL883006">
    <property type="protein sequence ID" value="EGG25366.1"/>
    <property type="molecule type" value="Genomic_DNA"/>
</dbReference>
<accession>F4PID7</accession>
<gene>
    <name evidence="1" type="ORF">DFA_03615</name>
</gene>
<protein>
    <submittedName>
        <fullName evidence="1">Uncharacterized protein</fullName>
    </submittedName>
</protein>
<evidence type="ECO:0000313" key="1">
    <source>
        <dbReference type="EMBL" id="EGG25366.1"/>
    </source>
</evidence>
<sequence length="28" mass="3247">MDWIGNVNICVLCLCSLHSTLFKRVAFY</sequence>
<proteinExistence type="predicted"/>